<dbReference type="AlphaFoldDB" id="A0A848CGI7"/>
<name>A0A848CGI7_9BACT</name>
<accession>A0A848CGI7</accession>
<dbReference type="EMBL" id="JABAFY010000033">
    <property type="protein sequence ID" value="NME52634.1"/>
    <property type="molecule type" value="Genomic_DNA"/>
</dbReference>
<evidence type="ECO:0000313" key="2">
    <source>
        <dbReference type="EMBL" id="NME52634.1"/>
    </source>
</evidence>
<gene>
    <name evidence="2" type="ORF">HF854_08910</name>
</gene>
<protein>
    <submittedName>
        <fullName evidence="2">Uncharacterized protein</fullName>
    </submittedName>
</protein>
<dbReference type="RefSeq" id="WP_168935965.1">
    <property type="nucleotide sequence ID" value="NZ_CAMFBL010000069.1"/>
</dbReference>
<dbReference type="Proteomes" id="UP000522333">
    <property type="component" value="Unassembled WGS sequence"/>
</dbReference>
<keyword evidence="1" id="KW-0732">Signal</keyword>
<feature type="signal peptide" evidence="1">
    <location>
        <begin position="1"/>
        <end position="26"/>
    </location>
</feature>
<evidence type="ECO:0000256" key="1">
    <source>
        <dbReference type="SAM" id="SignalP"/>
    </source>
</evidence>
<sequence length="268" mass="30462">MKGIRTRLLLVAFLALCLTIAAPARAHEDTSEMSRADLLLLQDTVARLWTLHVGIGEKQPGDKAPHETFGLVKDEQLSPAFVARLVLQLVDPDAGTQRLLPEMVATPEDRKSIRVFDKVPQRYTVYLPFTVLEATAREYLGWPFDKAALPKADYILLGEKGLFLDYDAMFQSWPLRHQQRAFALSINLYQHGGDNWIMEGTVRVPEQAEGDICRISRRENFGMHLKRTDGCWRILFLGFCDGWHPLLFGNDGMPDDRGRLHVLGFDMQ</sequence>
<comment type="caution">
    <text evidence="2">The sequence shown here is derived from an EMBL/GenBank/DDBJ whole genome shotgun (WGS) entry which is preliminary data.</text>
</comment>
<feature type="chain" id="PRO_5032796893" evidence="1">
    <location>
        <begin position="27"/>
        <end position="268"/>
    </location>
</feature>
<organism evidence="2 3">
    <name type="scientific">Desulfovibrio piger</name>
    <dbReference type="NCBI Taxonomy" id="901"/>
    <lineage>
        <taxon>Bacteria</taxon>
        <taxon>Pseudomonadati</taxon>
        <taxon>Thermodesulfobacteriota</taxon>
        <taxon>Desulfovibrionia</taxon>
        <taxon>Desulfovibrionales</taxon>
        <taxon>Desulfovibrionaceae</taxon>
        <taxon>Desulfovibrio</taxon>
    </lineage>
</organism>
<reference evidence="2 3" key="1">
    <citation type="submission" date="2020-04" db="EMBL/GenBank/DDBJ databases">
        <authorList>
            <person name="Hitch T.C.A."/>
            <person name="Wylensek D."/>
            <person name="Clavel T."/>
        </authorList>
    </citation>
    <scope>NUCLEOTIDE SEQUENCE [LARGE SCALE GENOMIC DNA]</scope>
    <source>
        <strain evidence="2 3">PG-251-APC-1</strain>
    </source>
</reference>
<evidence type="ECO:0000313" key="3">
    <source>
        <dbReference type="Proteomes" id="UP000522333"/>
    </source>
</evidence>
<proteinExistence type="predicted"/>